<comment type="caution">
    <text evidence="1">The sequence shown here is derived from an EMBL/GenBank/DDBJ whole genome shotgun (WGS) entry which is preliminary data.</text>
</comment>
<keyword evidence="2" id="KW-1185">Reference proteome</keyword>
<accession>A0AAP0S2Q9</accession>
<name>A0AAP0S2Q9_LIQFO</name>
<sequence length="83" mass="9477">MRLLNPSLSLIQVLIQESEEFPLAEGIPSARSFVEQLISDLLHKRVINFLGGRCTSELSSLYKRILEAVPINNLYGTWKEENF</sequence>
<organism evidence="1 2">
    <name type="scientific">Liquidambar formosana</name>
    <name type="common">Formosan gum</name>
    <dbReference type="NCBI Taxonomy" id="63359"/>
    <lineage>
        <taxon>Eukaryota</taxon>
        <taxon>Viridiplantae</taxon>
        <taxon>Streptophyta</taxon>
        <taxon>Embryophyta</taxon>
        <taxon>Tracheophyta</taxon>
        <taxon>Spermatophyta</taxon>
        <taxon>Magnoliopsida</taxon>
        <taxon>eudicotyledons</taxon>
        <taxon>Gunneridae</taxon>
        <taxon>Pentapetalae</taxon>
        <taxon>Saxifragales</taxon>
        <taxon>Altingiaceae</taxon>
        <taxon>Liquidambar</taxon>
    </lineage>
</organism>
<protein>
    <submittedName>
        <fullName evidence="1">Uncharacterized protein</fullName>
    </submittedName>
</protein>
<dbReference type="Proteomes" id="UP001415857">
    <property type="component" value="Unassembled WGS sequence"/>
</dbReference>
<evidence type="ECO:0000313" key="2">
    <source>
        <dbReference type="Proteomes" id="UP001415857"/>
    </source>
</evidence>
<gene>
    <name evidence="1" type="ORF">L1049_014853</name>
</gene>
<dbReference type="EMBL" id="JBBPBK010000004">
    <property type="protein sequence ID" value="KAK9286456.1"/>
    <property type="molecule type" value="Genomic_DNA"/>
</dbReference>
<dbReference type="AlphaFoldDB" id="A0AAP0S2Q9"/>
<evidence type="ECO:0000313" key="1">
    <source>
        <dbReference type="EMBL" id="KAK9286456.1"/>
    </source>
</evidence>
<proteinExistence type="predicted"/>
<reference evidence="1 2" key="1">
    <citation type="journal article" date="2024" name="Plant J.">
        <title>Genome sequences and population genomics reveal climatic adaptation and genomic divergence between two closely related sweetgum species.</title>
        <authorList>
            <person name="Xu W.Q."/>
            <person name="Ren C.Q."/>
            <person name="Zhang X.Y."/>
            <person name="Comes H.P."/>
            <person name="Liu X.H."/>
            <person name="Li Y.G."/>
            <person name="Kettle C.J."/>
            <person name="Jalonen R."/>
            <person name="Gaisberger H."/>
            <person name="Ma Y.Z."/>
            <person name="Qiu Y.X."/>
        </authorList>
    </citation>
    <scope>NUCLEOTIDE SEQUENCE [LARGE SCALE GENOMIC DNA]</scope>
    <source>
        <strain evidence="1">Hangzhou</strain>
    </source>
</reference>